<protein>
    <submittedName>
        <fullName evidence="1">GGDEF domain-containing protein</fullName>
    </submittedName>
</protein>
<evidence type="ECO:0000313" key="1">
    <source>
        <dbReference type="EMBL" id="MCY4747198.1"/>
    </source>
</evidence>
<gene>
    <name evidence="1" type="ORF">NYO99_19650</name>
</gene>
<dbReference type="Proteomes" id="UP001076464">
    <property type="component" value="Unassembled WGS sequence"/>
</dbReference>
<comment type="caution">
    <text evidence="1">The sequence shown here is derived from an EMBL/GenBank/DDBJ whole genome shotgun (WGS) entry which is preliminary data.</text>
</comment>
<name>A0ACC6CFH1_9BURK</name>
<organism evidence="1 2">
    <name type="scientific">Roseateles hydrophilus</name>
    <dbReference type="NCBI Taxonomy" id="2975054"/>
    <lineage>
        <taxon>Bacteria</taxon>
        <taxon>Pseudomonadati</taxon>
        <taxon>Pseudomonadota</taxon>
        <taxon>Betaproteobacteria</taxon>
        <taxon>Burkholderiales</taxon>
        <taxon>Sphaerotilaceae</taxon>
        <taxon>Roseateles</taxon>
    </lineage>
</organism>
<reference evidence="1" key="1">
    <citation type="submission" date="2022-08" db="EMBL/GenBank/DDBJ databases">
        <title>Genome sequencing of Pelomonas sp. UHG3.</title>
        <authorList>
            <person name="So Y."/>
        </authorList>
    </citation>
    <scope>NUCLEOTIDE SEQUENCE</scope>
    <source>
        <strain evidence="1">UHG3</strain>
    </source>
</reference>
<proteinExistence type="predicted"/>
<accession>A0ACC6CFH1</accession>
<sequence length="281" mass="30014">MQTVRGNVPVSRPADARAAARLTESASALFLTARNALENRSPAPALIDACALDLGLALQLLQQAGAMLPDEAPGSVAWLQAIVDALCDLSSKDALSGLVNRRSFEMALAREADRVARAGEPALLLMLDIDHFKAVNDNHGHQAGDQVIRAVAQAVVQAVRPMDLVARVGGEEFAIILPNCATHVGVLVAERVRERVSQLAIEVSPGQVLGVTVSLGGAFAPPWVRSSPLLWTERADRQLYRAKAEGRNRACLEPQVDSLVSAEEKGMLFASPILEMQQDLP</sequence>
<dbReference type="EMBL" id="JAPPUY010000006">
    <property type="protein sequence ID" value="MCY4747198.1"/>
    <property type="molecule type" value="Genomic_DNA"/>
</dbReference>
<keyword evidence="2" id="KW-1185">Reference proteome</keyword>
<evidence type="ECO:0000313" key="2">
    <source>
        <dbReference type="Proteomes" id="UP001076464"/>
    </source>
</evidence>